<reference evidence="2 3" key="1">
    <citation type="submission" date="2020-08" db="EMBL/GenBank/DDBJ databases">
        <title>Genomic Encyclopedia of Type Strains, Phase IV (KMG-IV): sequencing the most valuable type-strain genomes for metagenomic binning, comparative biology and taxonomic classification.</title>
        <authorList>
            <person name="Goeker M."/>
        </authorList>
    </citation>
    <scope>NUCLEOTIDE SEQUENCE [LARGE SCALE GENOMIC DNA]</scope>
    <source>
        <strain evidence="2 3">DSM 100734</strain>
    </source>
</reference>
<dbReference type="Proteomes" id="UP000547879">
    <property type="component" value="Unassembled WGS sequence"/>
</dbReference>
<feature type="chain" id="PRO_5031318337" description="DUF3829 domain-containing protein" evidence="1">
    <location>
        <begin position="25"/>
        <end position="321"/>
    </location>
</feature>
<dbReference type="AlphaFoldDB" id="A0A7W9Y5I2"/>
<keyword evidence="3" id="KW-1185">Reference proteome</keyword>
<proteinExistence type="predicted"/>
<evidence type="ECO:0000313" key="2">
    <source>
        <dbReference type="EMBL" id="MBB6162379.1"/>
    </source>
</evidence>
<name>A0A7W9Y5I2_9HYPH</name>
<comment type="caution">
    <text evidence="2">The sequence shown here is derived from an EMBL/GenBank/DDBJ whole genome shotgun (WGS) entry which is preliminary data.</text>
</comment>
<keyword evidence="1" id="KW-0732">Signal</keyword>
<feature type="signal peptide" evidence="1">
    <location>
        <begin position="1"/>
        <end position="24"/>
    </location>
</feature>
<evidence type="ECO:0000256" key="1">
    <source>
        <dbReference type="SAM" id="SignalP"/>
    </source>
</evidence>
<sequence>MRIFTSRAFAVAAVSLLLQVPTMAPVLSGTPAFAQSSTAPEAEVDLSDAAIVKMNAYVEFLNRSIRASESLERYGSWVDMKKGPTGKERVIYGLYSLYDVRDEIAAVEQAAKAEPKMSELDAAMLAYVEIYQKLAPVIEKANKYYERLDYKSDKMEGAKAYHKDIAALAPTYGERRDAADLTLRAEKVKLDLASLKALEQMEGRKSRWHVRNVMIRAEAMMDLMPDNEKPVVDMAVFKGELDAYASAVREFDDYAIDHPDSFHVFESRPASLLSKLRNLDELLAKVKGDARKAGGNDIEWIVSDYNTMVTTSQTATTFAKD</sequence>
<evidence type="ECO:0008006" key="4">
    <source>
        <dbReference type="Google" id="ProtNLM"/>
    </source>
</evidence>
<accession>A0A7W9Y5I2</accession>
<dbReference type="EMBL" id="JACHEG010000002">
    <property type="protein sequence ID" value="MBB6162379.1"/>
    <property type="molecule type" value="Genomic_DNA"/>
</dbReference>
<dbReference type="Pfam" id="PF12889">
    <property type="entry name" value="DUF3829"/>
    <property type="match status" value="1"/>
</dbReference>
<organism evidence="2 3">
    <name type="scientific">Rhizobium wenxiniae</name>
    <dbReference type="NCBI Taxonomy" id="1737357"/>
    <lineage>
        <taxon>Bacteria</taxon>
        <taxon>Pseudomonadati</taxon>
        <taxon>Pseudomonadota</taxon>
        <taxon>Alphaproteobacteria</taxon>
        <taxon>Hyphomicrobiales</taxon>
        <taxon>Rhizobiaceae</taxon>
        <taxon>Rhizobium/Agrobacterium group</taxon>
        <taxon>Rhizobium</taxon>
    </lineage>
</organism>
<evidence type="ECO:0000313" key="3">
    <source>
        <dbReference type="Proteomes" id="UP000547879"/>
    </source>
</evidence>
<protein>
    <recommendedName>
        <fullName evidence="4">DUF3829 domain-containing protein</fullName>
    </recommendedName>
</protein>
<gene>
    <name evidence="2" type="ORF">HNQ72_002197</name>
</gene>
<dbReference type="InterPro" id="IPR024291">
    <property type="entry name" value="DUF3829"/>
</dbReference>
<dbReference type="RefSeq" id="WP_183992269.1">
    <property type="nucleotide sequence ID" value="NZ_BMHW01000002.1"/>
</dbReference>